<reference evidence="1" key="1">
    <citation type="submission" date="2020-07" db="EMBL/GenBank/DDBJ databases">
        <authorList>
            <person name="Lin J."/>
        </authorList>
    </citation>
    <scope>NUCLEOTIDE SEQUENCE</scope>
</reference>
<accession>A0A6V7P1K7</accession>
<sequence length="101" mass="11402">MASPVTVDINYRRLLRSICVKFSLPSSRYGITLNTDERFCSHVDVEVPRCSRFMEIITCWGSPSSNASHSAYDAARVAIGKQSNELAFEVRDANMRKKKTL</sequence>
<name>A0A6V7P1K7_ANACO</name>
<dbReference type="EMBL" id="LR862144">
    <property type="protein sequence ID" value="CAD1824715.1"/>
    <property type="molecule type" value="Genomic_DNA"/>
</dbReference>
<evidence type="ECO:0000313" key="1">
    <source>
        <dbReference type="EMBL" id="CAD1824715.1"/>
    </source>
</evidence>
<gene>
    <name evidence="1" type="ORF">CB5_LOCUS7926</name>
</gene>
<dbReference type="AlphaFoldDB" id="A0A6V7P1K7"/>
<protein>
    <submittedName>
        <fullName evidence="1">Uncharacterized protein</fullName>
    </submittedName>
</protein>
<organism evidence="1">
    <name type="scientific">Ananas comosus var. bracteatus</name>
    <name type="common">red pineapple</name>
    <dbReference type="NCBI Taxonomy" id="296719"/>
    <lineage>
        <taxon>Eukaryota</taxon>
        <taxon>Viridiplantae</taxon>
        <taxon>Streptophyta</taxon>
        <taxon>Embryophyta</taxon>
        <taxon>Tracheophyta</taxon>
        <taxon>Spermatophyta</taxon>
        <taxon>Magnoliopsida</taxon>
        <taxon>Liliopsida</taxon>
        <taxon>Poales</taxon>
        <taxon>Bromeliaceae</taxon>
        <taxon>Bromelioideae</taxon>
        <taxon>Ananas</taxon>
    </lineage>
</organism>
<proteinExistence type="predicted"/>